<dbReference type="InterPro" id="IPR001810">
    <property type="entry name" value="F-box_dom"/>
</dbReference>
<evidence type="ECO:0000259" key="2">
    <source>
        <dbReference type="PROSITE" id="PS50181"/>
    </source>
</evidence>
<dbReference type="Gene3D" id="3.80.10.10">
    <property type="entry name" value="Ribonuclease Inhibitor"/>
    <property type="match status" value="1"/>
</dbReference>
<dbReference type="PANTHER" id="PTHR38926">
    <property type="entry name" value="F-BOX DOMAIN CONTAINING PROTEIN, EXPRESSED"/>
    <property type="match status" value="1"/>
</dbReference>
<dbReference type="InterPro" id="IPR032675">
    <property type="entry name" value="LRR_dom_sf"/>
</dbReference>
<evidence type="ECO:0000256" key="1">
    <source>
        <dbReference type="SAM" id="MobiDB-lite"/>
    </source>
</evidence>
<dbReference type="KEGG" id="pavi:110762419"/>
<dbReference type="RefSeq" id="XP_021820748.1">
    <property type="nucleotide sequence ID" value="XM_021965056.1"/>
</dbReference>
<dbReference type="Pfam" id="PF13516">
    <property type="entry name" value="LRR_6"/>
    <property type="match status" value="2"/>
</dbReference>
<sequence length="321" mass="36604">MGKKRNKKTPRSKGKPKSRTPPPETRNWLDLPRDVTVSILSRLRAIDVLESAQKVCMGWRNICKDPLIWRTVDMSNGDCDFGAYDLDKMCRHAVDRSCGNLVDINIEHNCTDDLLKYITDRCGGIRRLRLVYCYFTSVGRFYEVASRLALLEELNISLCRFSPESLQVLGSSCPLLRSFKLNHRCTSSNFVAGENDGEALAIAGTMHGLRHLQLVQNQLTNDGLREILDSCPHLESLDLRHCFNLNLEGDLGKRCAEQIKQLRLPNDSIDDYEFPATPYGFANFWEYIGSNDCEDPNSYDDLNDYAYEAYNDRGFSDDSDF</sequence>
<dbReference type="Proteomes" id="UP000515124">
    <property type="component" value="Unplaced"/>
</dbReference>
<dbReference type="SUPFAM" id="SSF52047">
    <property type="entry name" value="RNI-like"/>
    <property type="match status" value="1"/>
</dbReference>
<dbReference type="SMART" id="SM00367">
    <property type="entry name" value="LRR_CC"/>
    <property type="match status" value="4"/>
</dbReference>
<name>A0A6P5S999_PRUAV</name>
<dbReference type="Gene3D" id="1.20.1280.50">
    <property type="match status" value="1"/>
</dbReference>
<dbReference type="InterPro" id="IPR001611">
    <property type="entry name" value="Leu-rich_rpt"/>
</dbReference>
<reference evidence="4 5" key="1">
    <citation type="submission" date="2025-04" db="UniProtKB">
        <authorList>
            <consortium name="RefSeq"/>
        </authorList>
    </citation>
    <scope>IDENTIFICATION</scope>
</reference>
<evidence type="ECO:0000313" key="3">
    <source>
        <dbReference type="Proteomes" id="UP000515124"/>
    </source>
</evidence>
<proteinExistence type="predicted"/>
<accession>A0A6P5S999</accession>
<dbReference type="CDD" id="cd22164">
    <property type="entry name" value="F-box_AtSKIP19-like"/>
    <property type="match status" value="1"/>
</dbReference>
<evidence type="ECO:0000313" key="4">
    <source>
        <dbReference type="RefSeq" id="XP_021812424.1"/>
    </source>
</evidence>
<feature type="region of interest" description="Disordered" evidence="1">
    <location>
        <begin position="1"/>
        <end position="27"/>
    </location>
</feature>
<dbReference type="AlphaFoldDB" id="A0A6P5S999"/>
<keyword evidence="3" id="KW-1185">Reference proteome</keyword>
<feature type="compositionally biased region" description="Basic residues" evidence="1">
    <location>
        <begin position="1"/>
        <end position="18"/>
    </location>
</feature>
<protein>
    <submittedName>
        <fullName evidence="4 5">F-box protein SKIP19-like</fullName>
    </submittedName>
</protein>
<evidence type="ECO:0000313" key="5">
    <source>
        <dbReference type="RefSeq" id="XP_021820748.1"/>
    </source>
</evidence>
<dbReference type="PROSITE" id="PS50181">
    <property type="entry name" value="FBOX"/>
    <property type="match status" value="1"/>
</dbReference>
<dbReference type="PANTHER" id="PTHR38926:SF2">
    <property type="entry name" value="F-BOX_LRR-REPEAT PROTEIN 21-RELATED"/>
    <property type="match status" value="1"/>
</dbReference>
<feature type="domain" description="F-box" evidence="2">
    <location>
        <begin position="25"/>
        <end position="72"/>
    </location>
</feature>
<dbReference type="Gramene" id="Pav_sc0000481.1_g290.1.br:mrna">
    <property type="protein sequence ID" value="Pav_sc0000481.1_g290.1.br:mrna"/>
    <property type="gene ID" value="Pav_sc0000481.1_g290.1.br"/>
</dbReference>
<dbReference type="GeneID" id="110755513"/>
<dbReference type="InterPro" id="IPR006553">
    <property type="entry name" value="Leu-rich_rpt_Cys-con_subtyp"/>
</dbReference>
<dbReference type="Gramene" id="Pav_sc0000880.1_g010.1.br:mrna">
    <property type="protein sequence ID" value="Pav_sc0000880.1_g010.1.br:mrna"/>
    <property type="gene ID" value="Pav_sc0000880.1_g010.1.br"/>
</dbReference>
<gene>
    <name evidence="4" type="primary">LOC110755513</name>
    <name evidence="5" type="synonym">LOC110762419</name>
</gene>
<dbReference type="KEGG" id="pavi:110755513"/>
<dbReference type="Pfam" id="PF12937">
    <property type="entry name" value="F-box-like"/>
    <property type="match status" value="1"/>
</dbReference>
<organism evidence="3 4">
    <name type="scientific">Prunus avium</name>
    <name type="common">Cherry</name>
    <name type="synonym">Cerasus avium</name>
    <dbReference type="NCBI Taxonomy" id="42229"/>
    <lineage>
        <taxon>Eukaryota</taxon>
        <taxon>Viridiplantae</taxon>
        <taxon>Streptophyta</taxon>
        <taxon>Embryophyta</taxon>
        <taxon>Tracheophyta</taxon>
        <taxon>Spermatophyta</taxon>
        <taxon>Magnoliopsida</taxon>
        <taxon>eudicotyledons</taxon>
        <taxon>Gunneridae</taxon>
        <taxon>Pentapetalae</taxon>
        <taxon>rosids</taxon>
        <taxon>fabids</taxon>
        <taxon>Rosales</taxon>
        <taxon>Rosaceae</taxon>
        <taxon>Amygdaloideae</taxon>
        <taxon>Amygdaleae</taxon>
        <taxon>Prunus</taxon>
    </lineage>
</organism>
<dbReference type="RefSeq" id="XP_021812424.1">
    <property type="nucleotide sequence ID" value="XM_021956732.1"/>
</dbReference>